<dbReference type="InterPro" id="IPR001173">
    <property type="entry name" value="Glyco_trans_2-like"/>
</dbReference>
<feature type="non-terminal residue" evidence="2">
    <location>
        <position position="182"/>
    </location>
</feature>
<dbReference type="EMBL" id="UINC01125858">
    <property type="protein sequence ID" value="SVD03977.1"/>
    <property type="molecule type" value="Genomic_DNA"/>
</dbReference>
<dbReference type="Pfam" id="PF00535">
    <property type="entry name" value="Glycos_transf_2"/>
    <property type="match status" value="1"/>
</dbReference>
<feature type="domain" description="Glycosyltransferase 2-like" evidence="1">
    <location>
        <begin position="10"/>
        <end position="159"/>
    </location>
</feature>
<accession>A0A382S3Z7</accession>
<feature type="non-terminal residue" evidence="2">
    <location>
        <position position="1"/>
    </location>
</feature>
<evidence type="ECO:0000259" key="1">
    <source>
        <dbReference type="Pfam" id="PF00535"/>
    </source>
</evidence>
<gene>
    <name evidence="2" type="ORF">METZ01_LOCUS356831</name>
</gene>
<name>A0A382S3Z7_9ZZZZ</name>
<protein>
    <recommendedName>
        <fullName evidence="1">Glycosyltransferase 2-like domain-containing protein</fullName>
    </recommendedName>
</protein>
<proteinExistence type="predicted"/>
<evidence type="ECO:0000313" key="2">
    <source>
        <dbReference type="EMBL" id="SVD03977.1"/>
    </source>
</evidence>
<dbReference type="InterPro" id="IPR029044">
    <property type="entry name" value="Nucleotide-diphossugar_trans"/>
</dbReference>
<dbReference type="AlphaFoldDB" id="A0A382S3Z7"/>
<dbReference type="SUPFAM" id="SSF53448">
    <property type="entry name" value="Nucleotide-diphospho-sugar transferases"/>
    <property type="match status" value="1"/>
</dbReference>
<organism evidence="2">
    <name type="scientific">marine metagenome</name>
    <dbReference type="NCBI Taxonomy" id="408172"/>
    <lineage>
        <taxon>unclassified sequences</taxon>
        <taxon>metagenomes</taxon>
        <taxon>ecological metagenomes</taxon>
    </lineage>
</organism>
<reference evidence="2" key="1">
    <citation type="submission" date="2018-05" db="EMBL/GenBank/DDBJ databases">
        <authorList>
            <person name="Lanie J.A."/>
            <person name="Ng W.-L."/>
            <person name="Kazmierczak K.M."/>
            <person name="Andrzejewski T.M."/>
            <person name="Davidsen T.M."/>
            <person name="Wayne K.J."/>
            <person name="Tettelin H."/>
            <person name="Glass J.I."/>
            <person name="Rusch D."/>
            <person name="Podicherti R."/>
            <person name="Tsui H.-C.T."/>
            <person name="Winkler M.E."/>
        </authorList>
    </citation>
    <scope>NUCLEOTIDE SEQUENCE</scope>
</reference>
<dbReference type="Gene3D" id="3.90.550.10">
    <property type="entry name" value="Spore Coat Polysaccharide Biosynthesis Protein SpsA, Chain A"/>
    <property type="match status" value="1"/>
</dbReference>
<sequence length="182" mass="20561">VQDKPSISLSVAVVCYNSPVGQIQNLIHSLLDSIEKLKQQVVLEPVPVYLTDNSKKSTFSMELFRDKKARLAANDTEIILIHGHGNIGYGSGHNLILRKLESEFHLILNPDVVLDIDVFIRGINFLLGNSKVLIASPYAIDESGVKQYLCKSYPSVFTFLIRGFFPEPIKKLFRKRLARFEM</sequence>